<sequence>MGHGLAHGSANGLAYGSALVDKDDSLVEEMSPVKAKKPLKLASKAKRVIPRIMSHQKTGQRPKRSCCVELDAMCQKMPRKETNYKSGSCDLNVYPKACAKYKLMYRHDFTLEACSNLLKDHQGWLVVEMPSVYKNTKGRKKSKTFEITSGSAYGDFNLDNEADESEEETQQHRSMGPDHSKAKKKSSGSSHEGSSSFVDLVDDKFFNIKAKK</sequence>
<feature type="compositionally biased region" description="Basic and acidic residues" evidence="1">
    <location>
        <begin position="169"/>
        <end position="180"/>
    </location>
</feature>
<reference evidence="2" key="1">
    <citation type="journal article" date="2019" name="Sci. Rep.">
        <title>Draft genome of Tanacetum cinerariifolium, the natural source of mosquito coil.</title>
        <authorList>
            <person name="Yamashiro T."/>
            <person name="Shiraishi A."/>
            <person name="Satake H."/>
            <person name="Nakayama K."/>
        </authorList>
    </citation>
    <scope>NUCLEOTIDE SEQUENCE</scope>
</reference>
<gene>
    <name evidence="2" type="ORF">Tci_065187</name>
</gene>
<dbReference type="AlphaFoldDB" id="A0A6L2P6K6"/>
<feature type="region of interest" description="Disordered" evidence="1">
    <location>
        <begin position="156"/>
        <end position="196"/>
    </location>
</feature>
<proteinExistence type="predicted"/>
<evidence type="ECO:0000256" key="1">
    <source>
        <dbReference type="SAM" id="MobiDB-lite"/>
    </source>
</evidence>
<name>A0A6L2P6K6_TANCI</name>
<feature type="compositionally biased region" description="Low complexity" evidence="1">
    <location>
        <begin position="187"/>
        <end position="196"/>
    </location>
</feature>
<dbReference type="EMBL" id="BKCJ010010801">
    <property type="protein sequence ID" value="GEU93209.1"/>
    <property type="molecule type" value="Genomic_DNA"/>
</dbReference>
<evidence type="ECO:0000313" key="2">
    <source>
        <dbReference type="EMBL" id="GEU93209.1"/>
    </source>
</evidence>
<feature type="compositionally biased region" description="Acidic residues" evidence="1">
    <location>
        <begin position="158"/>
        <end position="168"/>
    </location>
</feature>
<comment type="caution">
    <text evidence="2">The sequence shown here is derived from an EMBL/GenBank/DDBJ whole genome shotgun (WGS) entry which is preliminary data.</text>
</comment>
<protein>
    <submittedName>
        <fullName evidence="2">Uncharacterized protein</fullName>
    </submittedName>
</protein>
<accession>A0A6L2P6K6</accession>
<organism evidence="2">
    <name type="scientific">Tanacetum cinerariifolium</name>
    <name type="common">Dalmatian daisy</name>
    <name type="synonym">Chrysanthemum cinerariifolium</name>
    <dbReference type="NCBI Taxonomy" id="118510"/>
    <lineage>
        <taxon>Eukaryota</taxon>
        <taxon>Viridiplantae</taxon>
        <taxon>Streptophyta</taxon>
        <taxon>Embryophyta</taxon>
        <taxon>Tracheophyta</taxon>
        <taxon>Spermatophyta</taxon>
        <taxon>Magnoliopsida</taxon>
        <taxon>eudicotyledons</taxon>
        <taxon>Gunneridae</taxon>
        <taxon>Pentapetalae</taxon>
        <taxon>asterids</taxon>
        <taxon>campanulids</taxon>
        <taxon>Asterales</taxon>
        <taxon>Asteraceae</taxon>
        <taxon>Asteroideae</taxon>
        <taxon>Anthemideae</taxon>
        <taxon>Anthemidinae</taxon>
        <taxon>Tanacetum</taxon>
    </lineage>
</organism>